<evidence type="ECO:0000256" key="1">
    <source>
        <dbReference type="SAM" id="SignalP"/>
    </source>
</evidence>
<evidence type="ECO:0000313" key="2">
    <source>
        <dbReference type="EMBL" id="MBE9213389.1"/>
    </source>
</evidence>
<reference evidence="2" key="1">
    <citation type="submission" date="2020-10" db="EMBL/GenBank/DDBJ databases">
        <authorList>
            <person name="Castelo-Branco R."/>
            <person name="Eusebio N."/>
            <person name="Adriana R."/>
            <person name="Vieira A."/>
            <person name="Brugerolle De Fraissinette N."/>
            <person name="Rezende De Castro R."/>
            <person name="Schneider M.P."/>
            <person name="Vasconcelos V."/>
            <person name="Leao P.N."/>
        </authorList>
    </citation>
    <scope>NUCLEOTIDE SEQUENCE</scope>
    <source>
        <strain evidence="2">LEGE 06105</strain>
    </source>
</reference>
<evidence type="ECO:0008006" key="4">
    <source>
        <dbReference type="Google" id="ProtNLM"/>
    </source>
</evidence>
<comment type="caution">
    <text evidence="2">The sequence shown here is derived from an EMBL/GenBank/DDBJ whole genome shotgun (WGS) entry which is preliminary data.</text>
</comment>
<dbReference type="EMBL" id="JADEWL010000032">
    <property type="protein sequence ID" value="MBE9213389.1"/>
    <property type="molecule type" value="Genomic_DNA"/>
</dbReference>
<gene>
    <name evidence="2" type="ORF">IQ247_12045</name>
</gene>
<sequence length="305" mass="33090">MVLTSLTVTMIGMGINSSSAQAASFFGEDLQHFNVKTVTDAPDLSTLQNSYAAEQLFLKALVGRTVGSVNFEHSEGFTQLNQTNKAFNYNYDLKKADGNIVTMNISDPNKKNNQGLYTTIQRTGGTSGGSNTNVAGGRYGISDAGLTKQERLDNQFLNTNAGKDSNLVFSFSEAISAFGFYGTDFERGALMGVEFTRVDGSTKYVNLNLTDAQAYKDRGETIRGTAFYSGYVADSKEDYFTKVRFDIKDAQKGTNDIVAFDRMTFASAPMTNRFSQAQAVPEPSLGFLALGAVVSGAAFKRRKKA</sequence>
<feature type="signal peptide" evidence="1">
    <location>
        <begin position="1"/>
        <end position="22"/>
    </location>
</feature>
<protein>
    <recommendedName>
        <fullName evidence="4">PEP-CTERM sorting domain-containing protein</fullName>
    </recommendedName>
</protein>
<dbReference type="Proteomes" id="UP000620559">
    <property type="component" value="Unassembled WGS sequence"/>
</dbReference>
<accession>A0A8J7JT74</accession>
<proteinExistence type="predicted"/>
<evidence type="ECO:0000313" key="3">
    <source>
        <dbReference type="Proteomes" id="UP000620559"/>
    </source>
</evidence>
<dbReference type="AlphaFoldDB" id="A0A8J7JT74"/>
<keyword evidence="1" id="KW-0732">Signal</keyword>
<feature type="chain" id="PRO_5035325587" description="PEP-CTERM sorting domain-containing protein" evidence="1">
    <location>
        <begin position="23"/>
        <end position="305"/>
    </location>
</feature>
<keyword evidence="3" id="KW-1185">Reference proteome</keyword>
<organism evidence="2 3">
    <name type="scientific">Plectonema cf. radiosum LEGE 06105</name>
    <dbReference type="NCBI Taxonomy" id="945769"/>
    <lineage>
        <taxon>Bacteria</taxon>
        <taxon>Bacillati</taxon>
        <taxon>Cyanobacteriota</taxon>
        <taxon>Cyanophyceae</taxon>
        <taxon>Oscillatoriophycideae</taxon>
        <taxon>Oscillatoriales</taxon>
        <taxon>Microcoleaceae</taxon>
        <taxon>Plectonema</taxon>
    </lineage>
</organism>
<dbReference type="RefSeq" id="WP_228059686.1">
    <property type="nucleotide sequence ID" value="NZ_JADEWL010000032.1"/>
</dbReference>
<name>A0A8J7JT74_9CYAN</name>